<sequence>MDSTEFKRLINALPALPPSPFHQFFDTNYTPSDLEISEIRFLVQNVKTQLALLDNYREQLSHYIDKHAALASPIRRIPDDILREIFIASLPRTPTFSSTEPPHTLGWVCRRWREVALSTQRLWSTVYVSMPCESNPAADRLARLRCSALQTWIERSNPIPIRLWLVDYPSGIAQTFLQPFTHRIGELRQELYEPNHSTFLLQLGRFQNLRSVSVVNEAEEEDVAVLCDPELLVRAPNLEAISCRGMASSPFQYALNWSRMTTFRWTTHNRHAFLSNEQVLRLLESMPSLRVCRIGQFNAPRPRNEDAQVQRVIALPQLQVLCLYQSEGGPMTVSLLCHVDAPLLHRLSFSFVPPISLRSTPIKAQLLRRVEVLIESYTSKEIIDLISSMDSLEDLILKYRPFPIRSPPGNMSDDEWTENYGFNDGVLKALTPTNDDPNSTLACPRLHSLEIDDFMVDRPLLTTEAFMAFIIERSRHPKAQTCLARIQLRSPGYVPGLRAALQTWMQAGNNPVKLVFSGRENEEIEERPRYPQDPPNTEVFDDW</sequence>
<proteinExistence type="predicted"/>
<dbReference type="HOGENOM" id="CLU_018544_12_0_1"/>
<dbReference type="OrthoDB" id="3365698at2759"/>
<dbReference type="EMBL" id="AACS02000004">
    <property type="protein sequence ID" value="EAU83385.2"/>
    <property type="molecule type" value="Genomic_DNA"/>
</dbReference>
<organism evidence="2 3">
    <name type="scientific">Coprinopsis cinerea (strain Okayama-7 / 130 / ATCC MYA-4618 / FGSC 9003)</name>
    <name type="common">Inky cap fungus</name>
    <name type="synonym">Hormographiella aspergillata</name>
    <dbReference type="NCBI Taxonomy" id="240176"/>
    <lineage>
        <taxon>Eukaryota</taxon>
        <taxon>Fungi</taxon>
        <taxon>Dikarya</taxon>
        <taxon>Basidiomycota</taxon>
        <taxon>Agaricomycotina</taxon>
        <taxon>Agaricomycetes</taxon>
        <taxon>Agaricomycetidae</taxon>
        <taxon>Agaricales</taxon>
        <taxon>Agaricineae</taxon>
        <taxon>Psathyrellaceae</taxon>
        <taxon>Coprinopsis</taxon>
    </lineage>
</organism>
<protein>
    <submittedName>
        <fullName evidence="2">Uncharacterized protein</fullName>
    </submittedName>
</protein>
<dbReference type="InParanoid" id="A8P321"/>
<dbReference type="KEGG" id="cci:CC1G_09079"/>
<dbReference type="Proteomes" id="UP000001861">
    <property type="component" value="Unassembled WGS sequence"/>
</dbReference>
<dbReference type="InterPro" id="IPR032675">
    <property type="entry name" value="LRR_dom_sf"/>
</dbReference>
<dbReference type="Gene3D" id="3.80.10.10">
    <property type="entry name" value="Ribonuclease Inhibitor"/>
    <property type="match status" value="1"/>
</dbReference>
<evidence type="ECO:0000313" key="2">
    <source>
        <dbReference type="EMBL" id="EAU83385.2"/>
    </source>
</evidence>
<gene>
    <name evidence="2" type="ORF">CC1G_09079</name>
</gene>
<dbReference type="RefSeq" id="XP_001838451.2">
    <property type="nucleotide sequence ID" value="XM_001838399.2"/>
</dbReference>
<comment type="caution">
    <text evidence="2">The sequence shown here is derived from an EMBL/GenBank/DDBJ whole genome shotgun (WGS) entry which is preliminary data.</text>
</comment>
<reference evidence="2 3" key="1">
    <citation type="journal article" date="2010" name="Proc. Natl. Acad. Sci. U.S.A.">
        <title>Insights into evolution of multicellular fungi from the assembled chromosomes of the mushroom Coprinopsis cinerea (Coprinus cinereus).</title>
        <authorList>
            <person name="Stajich J.E."/>
            <person name="Wilke S.K."/>
            <person name="Ahren D."/>
            <person name="Au C.H."/>
            <person name="Birren B.W."/>
            <person name="Borodovsky M."/>
            <person name="Burns C."/>
            <person name="Canback B."/>
            <person name="Casselton L.A."/>
            <person name="Cheng C.K."/>
            <person name="Deng J."/>
            <person name="Dietrich F.S."/>
            <person name="Fargo D.C."/>
            <person name="Farman M.L."/>
            <person name="Gathman A.C."/>
            <person name="Goldberg J."/>
            <person name="Guigo R."/>
            <person name="Hoegger P.J."/>
            <person name="Hooker J.B."/>
            <person name="Huggins A."/>
            <person name="James T.Y."/>
            <person name="Kamada T."/>
            <person name="Kilaru S."/>
            <person name="Kodira C."/>
            <person name="Kues U."/>
            <person name="Kupfer D."/>
            <person name="Kwan H.S."/>
            <person name="Lomsadze A."/>
            <person name="Li W."/>
            <person name="Lilly W.W."/>
            <person name="Ma L.J."/>
            <person name="Mackey A.J."/>
            <person name="Manning G."/>
            <person name="Martin F."/>
            <person name="Muraguchi H."/>
            <person name="Natvig D.O."/>
            <person name="Palmerini H."/>
            <person name="Ramesh M.A."/>
            <person name="Rehmeyer C.J."/>
            <person name="Roe B.A."/>
            <person name="Shenoy N."/>
            <person name="Stanke M."/>
            <person name="Ter-Hovhannisyan V."/>
            <person name="Tunlid A."/>
            <person name="Velagapudi R."/>
            <person name="Vision T.J."/>
            <person name="Zeng Q."/>
            <person name="Zolan M.E."/>
            <person name="Pukkila P.J."/>
        </authorList>
    </citation>
    <scope>NUCLEOTIDE SEQUENCE [LARGE SCALE GENOMIC DNA]</scope>
    <source>
        <strain evidence="3">Okayama-7 / 130 / ATCC MYA-4618 / FGSC 9003</strain>
    </source>
</reference>
<accession>A8P321</accession>
<name>A8P321_COPC7</name>
<evidence type="ECO:0000256" key="1">
    <source>
        <dbReference type="SAM" id="MobiDB-lite"/>
    </source>
</evidence>
<dbReference type="OMA" id="AFRNHAL"/>
<evidence type="ECO:0000313" key="3">
    <source>
        <dbReference type="Proteomes" id="UP000001861"/>
    </source>
</evidence>
<dbReference type="GeneID" id="6015040"/>
<keyword evidence="3" id="KW-1185">Reference proteome</keyword>
<dbReference type="VEuPathDB" id="FungiDB:CC1G_09079"/>
<feature type="region of interest" description="Disordered" evidence="1">
    <location>
        <begin position="523"/>
        <end position="543"/>
    </location>
</feature>
<dbReference type="AlphaFoldDB" id="A8P321"/>